<dbReference type="AlphaFoldDB" id="A0A0W7TN50"/>
<dbReference type="InterPro" id="IPR012338">
    <property type="entry name" value="Beta-lactam/transpept-like"/>
</dbReference>
<proteinExistence type="predicted"/>
<dbReference type="Proteomes" id="UP000053433">
    <property type="component" value="Unassembled WGS sequence"/>
</dbReference>
<gene>
    <name evidence="2" type="ORF">ASJ35_14735</name>
</gene>
<protein>
    <recommendedName>
        <fullName evidence="1">Beta-lactamase-related domain-containing protein</fullName>
    </recommendedName>
</protein>
<evidence type="ECO:0000259" key="1">
    <source>
        <dbReference type="Pfam" id="PF00144"/>
    </source>
</evidence>
<reference evidence="2 3" key="1">
    <citation type="submission" date="2015-10" db="EMBL/GenBank/DDBJ databases">
        <title>A novel member of the family Ruminococcaceae isolated from human faeces.</title>
        <authorList>
            <person name="Shkoporov A.N."/>
            <person name="Chaplin A.V."/>
            <person name="Motuzova O.V."/>
            <person name="Kafarskaia L.I."/>
            <person name="Efimov B.A."/>
        </authorList>
    </citation>
    <scope>NUCLEOTIDE SEQUENCE [LARGE SCALE GENOMIC DNA]</scope>
    <source>
        <strain evidence="2 3">668</strain>
    </source>
</reference>
<dbReference type="Pfam" id="PF00144">
    <property type="entry name" value="Beta-lactamase"/>
    <property type="match status" value="1"/>
</dbReference>
<name>A0A0W7TN50_9FIRM</name>
<accession>A0A0W7TN50</accession>
<dbReference type="EMBL" id="LMUA01000025">
    <property type="protein sequence ID" value="KUE75261.1"/>
    <property type="molecule type" value="Genomic_DNA"/>
</dbReference>
<organism evidence="2 3">
    <name type="scientific">Ruthenibacterium lactatiformans</name>
    <dbReference type="NCBI Taxonomy" id="1550024"/>
    <lineage>
        <taxon>Bacteria</taxon>
        <taxon>Bacillati</taxon>
        <taxon>Bacillota</taxon>
        <taxon>Clostridia</taxon>
        <taxon>Eubacteriales</taxon>
        <taxon>Oscillospiraceae</taxon>
        <taxon>Ruthenibacterium</taxon>
    </lineage>
</organism>
<feature type="domain" description="Beta-lactamase-related" evidence="1">
    <location>
        <begin position="28"/>
        <end position="290"/>
    </location>
</feature>
<comment type="caution">
    <text evidence="2">The sequence shown here is derived from an EMBL/GenBank/DDBJ whole genome shotgun (WGS) entry which is preliminary data.</text>
</comment>
<dbReference type="InterPro" id="IPR050789">
    <property type="entry name" value="Diverse_Enzym_Activities"/>
</dbReference>
<evidence type="ECO:0000313" key="3">
    <source>
        <dbReference type="Proteomes" id="UP000053433"/>
    </source>
</evidence>
<dbReference type="RefSeq" id="WP_058723650.1">
    <property type="nucleotide sequence ID" value="NZ_CATXDA010000053.1"/>
</dbReference>
<dbReference type="PANTHER" id="PTHR43283">
    <property type="entry name" value="BETA-LACTAMASE-RELATED"/>
    <property type="match status" value="1"/>
</dbReference>
<dbReference type="InterPro" id="IPR001466">
    <property type="entry name" value="Beta-lactam-related"/>
</dbReference>
<dbReference type="Gene3D" id="3.40.710.10">
    <property type="entry name" value="DD-peptidase/beta-lactamase superfamily"/>
    <property type="match status" value="1"/>
</dbReference>
<sequence length="486" mass="53531">MTFSSVSPESQGVSAAAVAAFLEGLKELALPMHSVLLVRRGALLAEYYAEPYPADVPHRIYSASKSFVALAVGLLVGEGKLSVRDRLAVYFPEKVPLDADALVLETTVEDLLRMAPPFSDESYDSLKGDVVESFFRAETTHPAGTIFCYNAASPAVLTALVEKLAGEPMLSYMWPRLLKPLGFSPRTWCVKMPQGLSWGASGIMCTPRDLAKLGVLLLNKGVWEGRRLLPEEYVRAACGRQLDSDAENTGTESGFGYGYLIWRTRHSGFAFCGMGSQYLVCLPKEELVLVTTGDTQAVRGGSDALLNCFWRTVYASLQPNGTALTSEARPAAERLALPLPFSDGSSGPPEGIWGRRAVMRENSMGISWMCFEREEDSILWRYENRTGEHQLRFGVGCYREQTFPETHYYIDTVGRPGGRGYRCQAGAVWSCAGTLAARVYITDVNVGTGKMTFRFERDCVSVWMTACAEFFLTEYRGFGWGCFSAD</sequence>
<dbReference type="SUPFAM" id="SSF56601">
    <property type="entry name" value="beta-lactamase/transpeptidase-like"/>
    <property type="match status" value="1"/>
</dbReference>
<evidence type="ECO:0000313" key="2">
    <source>
        <dbReference type="EMBL" id="KUE75261.1"/>
    </source>
</evidence>
<dbReference type="PANTHER" id="PTHR43283:SF7">
    <property type="entry name" value="BETA-LACTAMASE-RELATED DOMAIN-CONTAINING PROTEIN"/>
    <property type="match status" value="1"/>
</dbReference>